<evidence type="ECO:0000313" key="1">
    <source>
        <dbReference type="EMBL" id="AFJ63365.1"/>
    </source>
</evidence>
<accession>I2C9P1</accession>
<dbReference type="HOGENOM" id="CLU_3304081_0_0_9"/>
<dbReference type="Proteomes" id="UP000002878">
    <property type="component" value="Chromosome"/>
</dbReference>
<evidence type="ECO:0000313" key="2">
    <source>
        <dbReference type="Proteomes" id="UP000002878"/>
    </source>
</evidence>
<gene>
    <name evidence="1" type="ORF">MUS_3494</name>
</gene>
<dbReference type="EMBL" id="CP003332">
    <property type="protein sequence ID" value="AFJ63365.1"/>
    <property type="molecule type" value="Genomic_DNA"/>
</dbReference>
<name>I2C9P1_BACAY</name>
<reference evidence="1 2" key="1">
    <citation type="journal article" date="2012" name="J. Biotechnol.">
        <title>Genome sequence of the plant growth promoting strain Bacillus amyloliquefaciens subsp. plantarum B9601-Y2 and expression of mersacidin and other secondary metabolites.</title>
        <authorList>
            <person name="He P."/>
            <person name="Hao K."/>
            <person name="Blom J."/>
            <person name="Ruckert C."/>
            <person name="Vater J."/>
            <person name="Mao Z."/>
            <person name="Wu Y."/>
            <person name="Hou M."/>
            <person name="He P."/>
            <person name="He Y."/>
            <person name="Borriss R."/>
        </authorList>
    </citation>
    <scope>NUCLEOTIDE SEQUENCE [LARGE SCALE GENOMIC DNA]</scope>
    <source>
        <strain evidence="1">Y2</strain>
    </source>
</reference>
<proteinExistence type="predicted"/>
<protein>
    <submittedName>
        <fullName evidence="1">Uncharacterized protein</fullName>
    </submittedName>
</protein>
<dbReference type="KEGG" id="bqy:MUS_3494"/>
<sequence>MFIPFAAIALSMLIDNDFQYQKTPQIIGFLPNKVNGFLI</sequence>
<organism evidence="1 2">
    <name type="scientific">Bacillus amyloliquefaciens (strain Y2)</name>
    <name type="common">Bacillus amyloliquefaciens subsp. plantarum (strain B9601-Y2)</name>
    <dbReference type="NCBI Taxonomy" id="1155777"/>
    <lineage>
        <taxon>Bacteria</taxon>
        <taxon>Bacillati</taxon>
        <taxon>Bacillota</taxon>
        <taxon>Bacilli</taxon>
        <taxon>Bacillales</taxon>
        <taxon>Bacillaceae</taxon>
        <taxon>Bacillus</taxon>
        <taxon>Bacillus amyloliquefaciens group</taxon>
    </lineage>
</organism>
<dbReference type="AlphaFoldDB" id="I2C9P1"/>